<name>A0A432CVC9_9VIBR</name>
<keyword evidence="19" id="KW-1185">Reference proteome</keyword>
<keyword evidence="11" id="KW-0443">Lipid metabolism</keyword>
<evidence type="ECO:0000256" key="10">
    <source>
        <dbReference type="ARBA" id="ARBA00023002"/>
    </source>
</evidence>
<evidence type="ECO:0000259" key="16">
    <source>
        <dbReference type="Pfam" id="PF02771"/>
    </source>
</evidence>
<feature type="domain" description="Acyl-CoA dehydrogenase C-terminal bacterial-type" evidence="17">
    <location>
        <begin position="455"/>
        <end position="739"/>
    </location>
</feature>
<dbReference type="InterPro" id="IPR015396">
    <property type="entry name" value="FadE_C"/>
</dbReference>
<dbReference type="InterPro" id="IPR050741">
    <property type="entry name" value="Acyl-CoA_dehydrogenase"/>
</dbReference>
<dbReference type="RefSeq" id="WP_126574393.1">
    <property type="nucleotide sequence ID" value="NZ_RXZH01000004.1"/>
</dbReference>
<evidence type="ECO:0000256" key="8">
    <source>
        <dbReference type="ARBA" id="ARBA00022827"/>
    </source>
</evidence>
<dbReference type="FunFam" id="2.40.110.10:FF:000010">
    <property type="entry name" value="Acyl-CoA dehydrogenase"/>
    <property type="match status" value="1"/>
</dbReference>
<dbReference type="UniPathway" id="UPA00659"/>
<dbReference type="GO" id="GO:0070991">
    <property type="term" value="F:medium-chain fatty acyl-CoA dehydrogenase activity"/>
    <property type="evidence" value="ECO:0007669"/>
    <property type="project" value="UniProtKB-EC"/>
</dbReference>
<evidence type="ECO:0000256" key="9">
    <source>
        <dbReference type="ARBA" id="ARBA00022832"/>
    </source>
</evidence>
<dbReference type="InterPro" id="IPR046373">
    <property type="entry name" value="Acyl-CoA_Oxase/DH_mid-dom_sf"/>
</dbReference>
<dbReference type="GO" id="GO:0033539">
    <property type="term" value="P:fatty acid beta-oxidation using acyl-CoA dehydrogenase"/>
    <property type="evidence" value="ECO:0007669"/>
    <property type="project" value="InterPro"/>
</dbReference>
<dbReference type="FunFam" id="1.10.540.10:FF:000004">
    <property type="entry name" value="Acyl-CoA dehydrogenase"/>
    <property type="match status" value="1"/>
</dbReference>
<comment type="similarity">
    <text evidence="3">Belongs to the acyl-CoA dehydrogenase family.</text>
</comment>
<sequence length="763" mass="84102">MGSLRRKWISDPAFKMFKKVLPPLSSTEKEAMEAGSVWWDGELFSGRPDFTKLHQYPTPSLSAEEQAFMDNELETLLDMLDDHKIVKEDRDLPHEVWQFLRKERFFSLIISKEYGGRQFSSLANSTIVTKIATRSISAAVSVMVPNSLGPGELLSHYGTQEQKDYWLPRLADGTDIPCFALTGPEAGSDAGGIPDEGIVCYGEHEGKEVLGIRLNWNKRYITLAPVATVLGLAFKMYDPDGLMGDKKELGITCALIPADHKGVEIGERHDPLGLAFMNGPTRGNDVFIPMEWLIGGQEYAGKGWRMLVECLSAGRGISLPALGTAMGHLTARTTGAYAYVRKQFGMSIGKFEGVAESLGRIGGLTYLLEATRTLTTTSLDLKEKPGIVTAIAKYHMTEMARTILNDSMDIHSGRAIQDGPMNYLAAPYLGIPVAITVEGANILTRNLMIFGQGATRCHPYVLKEMEAAANPDEKQGAKEFDDLLFKHIKHAMGNTFGAFGAALTGSRFIKADMSGPTQGYYKDMTRLSRALAVSADIAMATLGGDLKRKEMISARLGDVLAYLYMASAALKKYEDEGRQQQDLDYVHYAVQHCLHNGAKSLQEAFSNYPQKAVGRLLKVIIFPLGNHFAKPSDDLTVKLAESLMTPGAHRDRLTNLCFVGKDENDSVGLMENAFLAMYDIKSLERKMMRAAKEGKVARKGLLKDRLAQALEANVLTQEEVDQIVAADKLRYKAIQVDHFSHDFSEVRTQETQKKSAAKLDSVA</sequence>
<feature type="domain" description="Acyl-CoA oxidase/dehydrogenase middle" evidence="15">
    <location>
        <begin position="178"/>
        <end position="277"/>
    </location>
</feature>
<feature type="domain" description="Acyl-CoA dehydrogenase/oxidase C-terminal" evidence="14">
    <location>
        <begin position="301"/>
        <end position="446"/>
    </location>
</feature>
<dbReference type="EMBL" id="RXZH01000004">
    <property type="protein sequence ID" value="RTZ15663.1"/>
    <property type="molecule type" value="Genomic_DNA"/>
</dbReference>
<proteinExistence type="inferred from homology"/>
<evidence type="ECO:0000256" key="12">
    <source>
        <dbReference type="ARBA" id="ARBA00047882"/>
    </source>
</evidence>
<dbReference type="SUPFAM" id="SSF47203">
    <property type="entry name" value="Acyl-CoA dehydrogenase C-terminal domain-like"/>
    <property type="match status" value="1"/>
</dbReference>
<dbReference type="Gene3D" id="1.10.540.10">
    <property type="entry name" value="Acyl-CoA dehydrogenase/oxidase, N-terminal domain"/>
    <property type="match status" value="1"/>
</dbReference>
<dbReference type="FunFam" id="1.20.140.10:FF:000009">
    <property type="entry name" value="Acyl-CoA dehydrogenase"/>
    <property type="match status" value="1"/>
</dbReference>
<evidence type="ECO:0000256" key="11">
    <source>
        <dbReference type="ARBA" id="ARBA00023098"/>
    </source>
</evidence>
<dbReference type="EC" id="1.3.8.7" evidence="4"/>
<evidence type="ECO:0000256" key="5">
    <source>
        <dbReference type="ARBA" id="ARBA00012040"/>
    </source>
</evidence>
<evidence type="ECO:0000256" key="1">
    <source>
        <dbReference type="ARBA" id="ARBA00001974"/>
    </source>
</evidence>
<dbReference type="OrthoDB" id="9802447at2"/>
<dbReference type="Pfam" id="PF02770">
    <property type="entry name" value="Acyl-CoA_dh_M"/>
    <property type="match status" value="1"/>
</dbReference>
<evidence type="ECO:0000256" key="6">
    <source>
        <dbReference type="ARBA" id="ARBA00020144"/>
    </source>
</evidence>
<keyword evidence="8" id="KW-0274">FAD</keyword>
<evidence type="ECO:0000313" key="18">
    <source>
        <dbReference type="EMBL" id="RTZ15663.1"/>
    </source>
</evidence>
<comment type="catalytic activity">
    <reaction evidence="12">
        <text>a medium-chain 2,3-saturated fatty acyl-CoA + oxidized [electron-transfer flavoprotein] + H(+) = a medium-chain (2E)-enoyl-CoA + reduced [electron-transfer flavoprotein]</text>
        <dbReference type="Rhea" id="RHEA:14477"/>
        <dbReference type="Rhea" id="RHEA-COMP:10685"/>
        <dbReference type="Rhea" id="RHEA-COMP:10686"/>
        <dbReference type="ChEBI" id="CHEBI:15378"/>
        <dbReference type="ChEBI" id="CHEBI:57692"/>
        <dbReference type="ChEBI" id="CHEBI:58307"/>
        <dbReference type="ChEBI" id="CHEBI:83723"/>
        <dbReference type="ChEBI" id="CHEBI:83726"/>
        <dbReference type="EC" id="1.3.8.7"/>
    </reaction>
</comment>
<dbReference type="Proteomes" id="UP000268973">
    <property type="component" value="Unassembled WGS sequence"/>
</dbReference>
<dbReference type="InterPro" id="IPR009100">
    <property type="entry name" value="AcylCoA_DH/oxidase_NM_dom_sf"/>
</dbReference>
<dbReference type="Pfam" id="PF00441">
    <property type="entry name" value="Acyl-CoA_dh_1"/>
    <property type="match status" value="1"/>
</dbReference>
<organism evidence="18 19">
    <name type="scientific">Vibrio aquaticus</name>
    <dbReference type="NCBI Taxonomy" id="2496559"/>
    <lineage>
        <taxon>Bacteria</taxon>
        <taxon>Pseudomonadati</taxon>
        <taxon>Pseudomonadota</taxon>
        <taxon>Gammaproteobacteria</taxon>
        <taxon>Vibrionales</taxon>
        <taxon>Vibrionaceae</taxon>
        <taxon>Vibrio</taxon>
    </lineage>
</organism>
<dbReference type="GO" id="GO:0050660">
    <property type="term" value="F:flavin adenine dinucleotide binding"/>
    <property type="evidence" value="ECO:0007669"/>
    <property type="project" value="InterPro"/>
</dbReference>
<feature type="domain" description="Acyl-CoA dehydrogenase/oxidase N-terminal" evidence="16">
    <location>
        <begin position="66"/>
        <end position="173"/>
    </location>
</feature>
<keyword evidence="10" id="KW-0560">Oxidoreductase</keyword>
<accession>A0A432CVC9</accession>
<dbReference type="InterPro" id="IPR013786">
    <property type="entry name" value="AcylCoA_DH/ox_N"/>
</dbReference>
<dbReference type="EC" id="1.3.8.8" evidence="5"/>
<comment type="cofactor">
    <cofactor evidence="1">
        <name>FAD</name>
        <dbReference type="ChEBI" id="CHEBI:57692"/>
    </cofactor>
</comment>
<evidence type="ECO:0000259" key="14">
    <source>
        <dbReference type="Pfam" id="PF00441"/>
    </source>
</evidence>
<evidence type="ECO:0000259" key="15">
    <source>
        <dbReference type="Pfam" id="PF02770"/>
    </source>
</evidence>
<keyword evidence="7" id="KW-0285">Flavoprotein</keyword>
<dbReference type="GO" id="GO:0005737">
    <property type="term" value="C:cytoplasm"/>
    <property type="evidence" value="ECO:0007669"/>
    <property type="project" value="TreeGrafter"/>
</dbReference>
<reference evidence="18 19" key="1">
    <citation type="submission" date="2018-12" db="EMBL/GenBank/DDBJ databases">
        <title>Vibrio sp. isolated from China Sea.</title>
        <authorList>
            <person name="Li Y."/>
        </authorList>
    </citation>
    <scope>NUCLEOTIDE SEQUENCE [LARGE SCALE GENOMIC DNA]</scope>
    <source>
        <strain evidence="18 19">BEI207</strain>
    </source>
</reference>
<gene>
    <name evidence="18" type="ORF">EJ063_11330</name>
</gene>
<dbReference type="Pfam" id="PF02771">
    <property type="entry name" value="Acyl-CoA_dh_N"/>
    <property type="match status" value="1"/>
</dbReference>
<dbReference type="Pfam" id="PF09317">
    <property type="entry name" value="ACDH_C"/>
    <property type="match status" value="1"/>
</dbReference>
<dbReference type="GO" id="GO:0004466">
    <property type="term" value="F:long-chain fatty acyl-CoA dehydrogenase activity"/>
    <property type="evidence" value="ECO:0007669"/>
    <property type="project" value="UniProtKB-EC"/>
</dbReference>
<dbReference type="SUPFAM" id="SSF56645">
    <property type="entry name" value="Acyl-CoA dehydrogenase NM domain-like"/>
    <property type="match status" value="1"/>
</dbReference>
<dbReference type="InterPro" id="IPR037069">
    <property type="entry name" value="AcylCoA_DH/ox_N_sf"/>
</dbReference>
<comment type="catalytic activity">
    <reaction evidence="13">
        <text>a long-chain 2,3-saturated fatty acyl-CoA + oxidized [electron-transfer flavoprotein] + H(+) = a long-chain (2E)-enoyl-CoA + reduced [electron-transfer flavoprotein]</text>
        <dbReference type="Rhea" id="RHEA:17721"/>
        <dbReference type="Rhea" id="RHEA-COMP:10685"/>
        <dbReference type="Rhea" id="RHEA-COMP:10686"/>
        <dbReference type="ChEBI" id="CHEBI:15378"/>
        <dbReference type="ChEBI" id="CHEBI:57692"/>
        <dbReference type="ChEBI" id="CHEBI:58307"/>
        <dbReference type="ChEBI" id="CHEBI:83721"/>
        <dbReference type="ChEBI" id="CHEBI:83727"/>
        <dbReference type="EC" id="1.3.8.8"/>
    </reaction>
</comment>
<dbReference type="InterPro" id="IPR009075">
    <property type="entry name" value="AcylCo_DH/oxidase_C"/>
</dbReference>
<dbReference type="AlphaFoldDB" id="A0A432CVC9"/>
<evidence type="ECO:0000256" key="7">
    <source>
        <dbReference type="ARBA" id="ARBA00022630"/>
    </source>
</evidence>
<dbReference type="InterPro" id="IPR006091">
    <property type="entry name" value="Acyl-CoA_Oxase/DH_mid-dom"/>
</dbReference>
<protein>
    <recommendedName>
        <fullName evidence="6">Acyl-coenzyme A dehydrogenase</fullName>
        <ecNumber evidence="4">1.3.8.7</ecNumber>
        <ecNumber evidence="5">1.3.8.8</ecNumber>
    </recommendedName>
</protein>
<evidence type="ECO:0000256" key="2">
    <source>
        <dbReference type="ARBA" id="ARBA00005005"/>
    </source>
</evidence>
<evidence type="ECO:0000256" key="13">
    <source>
        <dbReference type="ARBA" id="ARBA00049247"/>
    </source>
</evidence>
<evidence type="ECO:0000256" key="4">
    <source>
        <dbReference type="ARBA" id="ARBA00012033"/>
    </source>
</evidence>
<dbReference type="Gene3D" id="2.40.110.10">
    <property type="entry name" value="Butyryl-CoA Dehydrogenase, subunit A, domain 2"/>
    <property type="match status" value="1"/>
</dbReference>
<dbReference type="NCBIfam" id="NF007000">
    <property type="entry name" value="PRK09463.1"/>
    <property type="match status" value="1"/>
</dbReference>
<comment type="pathway">
    <text evidence="2">Lipid metabolism; fatty acid beta-oxidation.</text>
</comment>
<dbReference type="NCBIfam" id="NF009586">
    <property type="entry name" value="PRK13026.1"/>
    <property type="match status" value="1"/>
</dbReference>
<dbReference type="Gene3D" id="1.20.140.10">
    <property type="entry name" value="Butyryl-CoA Dehydrogenase, subunit A, domain 3"/>
    <property type="match status" value="1"/>
</dbReference>
<dbReference type="PANTHER" id="PTHR48083:SF33">
    <property type="entry name" value="ACYL-COENZYME A DEHYDROGENASE"/>
    <property type="match status" value="1"/>
</dbReference>
<keyword evidence="9" id="KW-0276">Fatty acid metabolism</keyword>
<dbReference type="InterPro" id="IPR036250">
    <property type="entry name" value="AcylCo_DH-like_C"/>
</dbReference>
<evidence type="ECO:0000259" key="17">
    <source>
        <dbReference type="Pfam" id="PF09317"/>
    </source>
</evidence>
<comment type="caution">
    <text evidence="18">The sequence shown here is derived from an EMBL/GenBank/DDBJ whole genome shotgun (WGS) entry which is preliminary data.</text>
</comment>
<evidence type="ECO:0000313" key="19">
    <source>
        <dbReference type="Proteomes" id="UP000268973"/>
    </source>
</evidence>
<evidence type="ECO:0000256" key="3">
    <source>
        <dbReference type="ARBA" id="ARBA00009347"/>
    </source>
</evidence>
<dbReference type="PANTHER" id="PTHR48083">
    <property type="entry name" value="MEDIUM-CHAIN SPECIFIC ACYL-COA DEHYDROGENASE, MITOCHONDRIAL-RELATED"/>
    <property type="match status" value="1"/>
</dbReference>